<reference evidence="1" key="1">
    <citation type="submission" date="2022-04" db="EMBL/GenBank/DDBJ databases">
        <title>Genome of the entomopathogenic fungus Entomophthora muscae.</title>
        <authorList>
            <person name="Elya C."/>
            <person name="Lovett B.R."/>
            <person name="Lee E."/>
            <person name="Macias A.M."/>
            <person name="Hajek A.E."/>
            <person name="De Bivort B.L."/>
            <person name="Kasson M.T."/>
            <person name="De Fine Licht H.H."/>
            <person name="Stajich J.E."/>
        </authorList>
    </citation>
    <scope>NUCLEOTIDE SEQUENCE</scope>
    <source>
        <strain evidence="1">Berkeley</strain>
    </source>
</reference>
<evidence type="ECO:0000313" key="2">
    <source>
        <dbReference type="Proteomes" id="UP001165960"/>
    </source>
</evidence>
<proteinExistence type="predicted"/>
<organism evidence="1 2">
    <name type="scientific">Entomophthora muscae</name>
    <dbReference type="NCBI Taxonomy" id="34485"/>
    <lineage>
        <taxon>Eukaryota</taxon>
        <taxon>Fungi</taxon>
        <taxon>Fungi incertae sedis</taxon>
        <taxon>Zoopagomycota</taxon>
        <taxon>Entomophthoromycotina</taxon>
        <taxon>Entomophthoromycetes</taxon>
        <taxon>Entomophthorales</taxon>
        <taxon>Entomophthoraceae</taxon>
        <taxon>Entomophthora</taxon>
    </lineage>
</organism>
<name>A0ACC2TC54_9FUNG</name>
<comment type="caution">
    <text evidence="1">The sequence shown here is derived from an EMBL/GenBank/DDBJ whole genome shotgun (WGS) entry which is preliminary data.</text>
</comment>
<accession>A0ACC2TC54</accession>
<feature type="non-terminal residue" evidence="1">
    <location>
        <position position="72"/>
    </location>
</feature>
<protein>
    <submittedName>
        <fullName evidence="1">Uncharacterized protein</fullName>
    </submittedName>
</protein>
<keyword evidence="2" id="KW-1185">Reference proteome</keyword>
<sequence length="72" mass="7863">MLTPWEKESPHVPLGSAMWGASKLCHQDELGYYLTSCHREPPCPASPANDWPAASCTQSLAPWATEDPGPQK</sequence>
<gene>
    <name evidence="1" type="ORF">DSO57_1030508</name>
</gene>
<dbReference type="EMBL" id="QTSX02003050">
    <property type="protein sequence ID" value="KAJ9072117.1"/>
    <property type="molecule type" value="Genomic_DNA"/>
</dbReference>
<dbReference type="Proteomes" id="UP001165960">
    <property type="component" value="Unassembled WGS sequence"/>
</dbReference>
<evidence type="ECO:0000313" key="1">
    <source>
        <dbReference type="EMBL" id="KAJ9072117.1"/>
    </source>
</evidence>